<comment type="similarity">
    <text evidence="1">Belongs to the short-chain dehydrogenases/reductases (SDR) family.</text>
</comment>
<protein>
    <recommendedName>
        <fullName evidence="5">Short chain dehydrogenase</fullName>
    </recommendedName>
</protein>
<dbReference type="GO" id="GO:0016491">
    <property type="term" value="F:oxidoreductase activity"/>
    <property type="evidence" value="ECO:0007669"/>
    <property type="project" value="UniProtKB-KW"/>
</dbReference>
<dbReference type="EMBL" id="LN831776">
    <property type="protein sequence ID" value="CQR59077.1"/>
    <property type="molecule type" value="Genomic_DNA"/>
</dbReference>
<dbReference type="RefSeq" id="WP_020434284.1">
    <property type="nucleotide sequence ID" value="NZ_AGBD01001966.1"/>
</dbReference>
<proteinExistence type="inferred from homology"/>
<accession>A0A0E4HGF0</accession>
<dbReference type="PANTHER" id="PTHR43477">
    <property type="entry name" value="DIHYDROANTICAPSIN 7-DEHYDROGENASE"/>
    <property type="match status" value="1"/>
</dbReference>
<dbReference type="SUPFAM" id="SSF51735">
    <property type="entry name" value="NAD(P)-binding Rossmann-fold domains"/>
    <property type="match status" value="1"/>
</dbReference>
<dbReference type="Pfam" id="PF13561">
    <property type="entry name" value="adh_short_C2"/>
    <property type="match status" value="1"/>
</dbReference>
<reference evidence="4" key="1">
    <citation type="submission" date="2015-03" db="EMBL/GenBank/DDBJ databases">
        <authorList>
            <person name="Wibberg D."/>
        </authorList>
    </citation>
    <scope>NUCLEOTIDE SEQUENCE [LARGE SCALE GENOMIC DNA]</scope>
</reference>
<sequence>MAKTEQIERGHSFKGKRVVVLGGTSGIGFATAEAAAREGSSLVVVSSQKERADRAVSRLPEGTEGYAVDLTNEEQVRQFFSEIGEFDHLVFTAGDPLMVESLDVINVDTAHRLFNVRYWGAFMAAKYGSRNIRQGGSITLTSGVVGVRPQKGFTVAASICGAVESLTRALAVELSPLRVNAVCFGLMRTELWDGIPEEHRNAMYENAGRSLPVGRVGEPEDGAEAFLYLMREKYSTGQIIVVDGGSTLV</sequence>
<evidence type="ECO:0000313" key="4">
    <source>
        <dbReference type="Proteomes" id="UP000033163"/>
    </source>
</evidence>
<dbReference type="PRINTS" id="PR00081">
    <property type="entry name" value="GDHRDH"/>
</dbReference>
<dbReference type="PATRIC" id="fig|1073571.4.peg.7194"/>
<dbReference type="Proteomes" id="UP000033163">
    <property type="component" value="Chromosome I"/>
</dbReference>
<dbReference type="InterPro" id="IPR036291">
    <property type="entry name" value="NAD(P)-bd_dom_sf"/>
</dbReference>
<dbReference type="InterPro" id="IPR002347">
    <property type="entry name" value="SDR_fam"/>
</dbReference>
<gene>
    <name evidence="3" type="ORF">PRIO_6730</name>
</gene>
<dbReference type="AlphaFoldDB" id="A0A0E4HGF0"/>
<keyword evidence="2" id="KW-0560">Oxidoreductase</keyword>
<dbReference type="KEGG" id="pri:PRIO_6730"/>
<name>A0A0E4HGF0_9BACL</name>
<dbReference type="Gene3D" id="3.40.50.720">
    <property type="entry name" value="NAD(P)-binding Rossmann-like Domain"/>
    <property type="match status" value="1"/>
</dbReference>
<dbReference type="InterPro" id="IPR051122">
    <property type="entry name" value="SDR_DHRS6-like"/>
</dbReference>
<organism evidence="3 4">
    <name type="scientific">Paenibacillus riograndensis SBR5</name>
    <dbReference type="NCBI Taxonomy" id="1073571"/>
    <lineage>
        <taxon>Bacteria</taxon>
        <taxon>Bacillati</taxon>
        <taxon>Bacillota</taxon>
        <taxon>Bacilli</taxon>
        <taxon>Bacillales</taxon>
        <taxon>Paenibacillaceae</taxon>
        <taxon>Paenibacillus</taxon>
        <taxon>Paenibacillus sonchi group</taxon>
    </lineage>
</organism>
<evidence type="ECO:0000313" key="3">
    <source>
        <dbReference type="EMBL" id="CQR59077.1"/>
    </source>
</evidence>
<evidence type="ECO:0000256" key="1">
    <source>
        <dbReference type="ARBA" id="ARBA00006484"/>
    </source>
</evidence>
<dbReference type="PANTHER" id="PTHR43477:SF1">
    <property type="entry name" value="DIHYDROANTICAPSIN 7-DEHYDROGENASE"/>
    <property type="match status" value="1"/>
</dbReference>
<dbReference type="HOGENOM" id="CLU_010194_1_2_9"/>
<evidence type="ECO:0008006" key="5">
    <source>
        <dbReference type="Google" id="ProtNLM"/>
    </source>
</evidence>
<evidence type="ECO:0000256" key="2">
    <source>
        <dbReference type="ARBA" id="ARBA00023002"/>
    </source>
</evidence>